<evidence type="ECO:0000313" key="7">
    <source>
        <dbReference type="Proteomes" id="UP000268727"/>
    </source>
</evidence>
<feature type="domain" description="HTH lacI-type" evidence="4">
    <location>
        <begin position="13"/>
        <end position="67"/>
    </location>
</feature>
<dbReference type="CDD" id="cd06267">
    <property type="entry name" value="PBP1_LacI_sugar_binding-like"/>
    <property type="match status" value="1"/>
</dbReference>
<keyword evidence="7" id="KW-1185">Reference proteome</keyword>
<name>A0A3N1H6L6_9PSEU</name>
<feature type="domain" description="HTH cro/C1-type" evidence="5">
    <location>
        <begin position="14"/>
        <end position="57"/>
    </location>
</feature>
<dbReference type="PROSITE" id="PS50932">
    <property type="entry name" value="HTH_LACI_2"/>
    <property type="match status" value="1"/>
</dbReference>
<reference evidence="6 7" key="1">
    <citation type="submission" date="2018-11" db="EMBL/GenBank/DDBJ databases">
        <title>Sequencing the genomes of 1000 actinobacteria strains.</title>
        <authorList>
            <person name="Klenk H.-P."/>
        </authorList>
    </citation>
    <scope>NUCLEOTIDE SEQUENCE [LARGE SCALE GENOMIC DNA]</scope>
    <source>
        <strain evidence="6 7">DSM 44231</strain>
    </source>
</reference>
<dbReference type="InterPro" id="IPR000843">
    <property type="entry name" value="HTH_LacI"/>
</dbReference>
<evidence type="ECO:0000256" key="2">
    <source>
        <dbReference type="ARBA" id="ARBA00023125"/>
    </source>
</evidence>
<keyword evidence="3" id="KW-0804">Transcription</keyword>
<keyword evidence="1" id="KW-0805">Transcription regulation</keyword>
<evidence type="ECO:0000259" key="4">
    <source>
        <dbReference type="PROSITE" id="PS50932"/>
    </source>
</evidence>
<evidence type="ECO:0000256" key="3">
    <source>
        <dbReference type="ARBA" id="ARBA00023163"/>
    </source>
</evidence>
<accession>A0A3N1H6L6</accession>
<dbReference type="SUPFAM" id="SSF47413">
    <property type="entry name" value="lambda repressor-like DNA-binding domains"/>
    <property type="match status" value="1"/>
</dbReference>
<dbReference type="Gene3D" id="1.10.260.40">
    <property type="entry name" value="lambda repressor-like DNA-binding domains"/>
    <property type="match status" value="1"/>
</dbReference>
<sequence length="340" mass="35948">MSVERSKAARNRPTIHDVAAAAGVSRGTVSRALNGGRNVSPAALEAVLKAVRTTGYVANPAARSLVTQRAHSVAFVLTEPQQRLFEDPNFSILLQGCTQELAELDVPVLLMTASTEVERKRTSRFIAAGHVDGVLLVSSHTGNPLLEELRDSGIPVVACGKPIGHEGQVAYAAADDRSGARQMVEHLRSRGRRRIATITGPPDTPGGVERLAGYRDVLGPDASPDLIAHGDYSRAGGEAAMASLLARAPDLDAVFVASDLMAAGALNVLHDSGRRVPEDVAVGGFDDSSIATSTRPALTTVRQPFQRITREMVRLLLEQIQGEPPAASILPTELVVRAST</sequence>
<gene>
    <name evidence="6" type="ORF">EDD40_3511</name>
</gene>
<dbReference type="Pfam" id="PF13377">
    <property type="entry name" value="Peripla_BP_3"/>
    <property type="match status" value="1"/>
</dbReference>
<evidence type="ECO:0000256" key="1">
    <source>
        <dbReference type="ARBA" id="ARBA00023015"/>
    </source>
</evidence>
<evidence type="ECO:0000259" key="5">
    <source>
        <dbReference type="PROSITE" id="PS50943"/>
    </source>
</evidence>
<dbReference type="AlphaFoldDB" id="A0A3N1H6L6"/>
<dbReference type="PANTHER" id="PTHR30146">
    <property type="entry name" value="LACI-RELATED TRANSCRIPTIONAL REPRESSOR"/>
    <property type="match status" value="1"/>
</dbReference>
<proteinExistence type="predicted"/>
<dbReference type="RefSeq" id="WP_123743861.1">
    <property type="nucleotide sequence ID" value="NZ_RJKM01000001.1"/>
</dbReference>
<dbReference type="SUPFAM" id="SSF53822">
    <property type="entry name" value="Periplasmic binding protein-like I"/>
    <property type="match status" value="1"/>
</dbReference>
<dbReference type="GO" id="GO:0003700">
    <property type="term" value="F:DNA-binding transcription factor activity"/>
    <property type="evidence" value="ECO:0007669"/>
    <property type="project" value="TreeGrafter"/>
</dbReference>
<evidence type="ECO:0000313" key="6">
    <source>
        <dbReference type="EMBL" id="ROP38170.1"/>
    </source>
</evidence>
<dbReference type="InterPro" id="IPR046335">
    <property type="entry name" value="LacI/GalR-like_sensor"/>
</dbReference>
<dbReference type="InterPro" id="IPR028082">
    <property type="entry name" value="Peripla_BP_I"/>
</dbReference>
<dbReference type="InterPro" id="IPR010982">
    <property type="entry name" value="Lambda_DNA-bd_dom_sf"/>
</dbReference>
<protein>
    <submittedName>
        <fullName evidence="6">LacI family transcriptional regulator</fullName>
    </submittedName>
</protein>
<organism evidence="6 7">
    <name type="scientific">Saccharothrix texasensis</name>
    <dbReference type="NCBI Taxonomy" id="103734"/>
    <lineage>
        <taxon>Bacteria</taxon>
        <taxon>Bacillati</taxon>
        <taxon>Actinomycetota</taxon>
        <taxon>Actinomycetes</taxon>
        <taxon>Pseudonocardiales</taxon>
        <taxon>Pseudonocardiaceae</taxon>
        <taxon>Saccharothrix</taxon>
    </lineage>
</organism>
<comment type="caution">
    <text evidence="6">The sequence shown here is derived from an EMBL/GenBank/DDBJ whole genome shotgun (WGS) entry which is preliminary data.</text>
</comment>
<dbReference type="InterPro" id="IPR001387">
    <property type="entry name" value="Cro/C1-type_HTH"/>
</dbReference>
<dbReference type="GO" id="GO:0000976">
    <property type="term" value="F:transcription cis-regulatory region binding"/>
    <property type="evidence" value="ECO:0007669"/>
    <property type="project" value="TreeGrafter"/>
</dbReference>
<dbReference type="EMBL" id="RJKM01000001">
    <property type="protein sequence ID" value="ROP38170.1"/>
    <property type="molecule type" value="Genomic_DNA"/>
</dbReference>
<dbReference type="Pfam" id="PF00356">
    <property type="entry name" value="LacI"/>
    <property type="match status" value="1"/>
</dbReference>
<dbReference type="SMART" id="SM00354">
    <property type="entry name" value="HTH_LACI"/>
    <property type="match status" value="1"/>
</dbReference>
<dbReference type="PANTHER" id="PTHR30146:SF109">
    <property type="entry name" value="HTH-TYPE TRANSCRIPTIONAL REGULATOR GALS"/>
    <property type="match status" value="1"/>
</dbReference>
<dbReference type="PROSITE" id="PS00356">
    <property type="entry name" value="HTH_LACI_1"/>
    <property type="match status" value="1"/>
</dbReference>
<dbReference type="OrthoDB" id="4268837at2"/>
<dbReference type="Gene3D" id="3.40.50.2300">
    <property type="match status" value="2"/>
</dbReference>
<dbReference type="PRINTS" id="PR00036">
    <property type="entry name" value="HTHLACI"/>
</dbReference>
<dbReference type="Proteomes" id="UP000268727">
    <property type="component" value="Unassembled WGS sequence"/>
</dbReference>
<dbReference type="PROSITE" id="PS50943">
    <property type="entry name" value="HTH_CROC1"/>
    <property type="match status" value="1"/>
</dbReference>
<keyword evidence="2" id="KW-0238">DNA-binding</keyword>
<dbReference type="CDD" id="cd01392">
    <property type="entry name" value="HTH_LacI"/>
    <property type="match status" value="1"/>
</dbReference>